<dbReference type="GO" id="GO:0030599">
    <property type="term" value="F:pectinesterase activity"/>
    <property type="evidence" value="ECO:0007669"/>
    <property type="project" value="UniProtKB-EC"/>
</dbReference>
<evidence type="ECO:0000256" key="1">
    <source>
        <dbReference type="ARBA" id="ARBA00005184"/>
    </source>
</evidence>
<dbReference type="EC" id="3.1.1.11" evidence="3"/>
<dbReference type="InterPro" id="IPR000070">
    <property type="entry name" value="Pectinesterase_cat"/>
</dbReference>
<name>A0A067NPE5_PLEO1</name>
<feature type="signal peptide" evidence="6">
    <location>
        <begin position="1"/>
        <end position="17"/>
    </location>
</feature>
<comment type="pathway">
    <text evidence="1">Glycan metabolism; pectin degradation; 2-dehydro-3-deoxy-D-gluconate from pectin: step 1/5.</text>
</comment>
<dbReference type="UniPathway" id="UPA00545">
    <property type="reaction ID" value="UER00823"/>
</dbReference>
<dbReference type="InterPro" id="IPR011050">
    <property type="entry name" value="Pectin_lyase_fold/virulence"/>
</dbReference>
<evidence type="ECO:0000256" key="3">
    <source>
        <dbReference type="ARBA" id="ARBA00013229"/>
    </source>
</evidence>
<evidence type="ECO:0000256" key="4">
    <source>
        <dbReference type="ARBA" id="ARBA00022801"/>
    </source>
</evidence>
<dbReference type="InParanoid" id="A0A067NPE5"/>
<dbReference type="GO" id="GO:0042545">
    <property type="term" value="P:cell wall modification"/>
    <property type="evidence" value="ECO:0007669"/>
    <property type="project" value="InterPro"/>
</dbReference>
<evidence type="ECO:0000256" key="6">
    <source>
        <dbReference type="SAM" id="SignalP"/>
    </source>
</evidence>
<dbReference type="STRING" id="1137138.A0A067NPE5"/>
<dbReference type="GO" id="GO:0045490">
    <property type="term" value="P:pectin catabolic process"/>
    <property type="evidence" value="ECO:0007669"/>
    <property type="project" value="UniProtKB-UniPathway"/>
</dbReference>
<comment type="similarity">
    <text evidence="2">Belongs to the pectinesterase family.</text>
</comment>
<dbReference type="VEuPathDB" id="FungiDB:PLEOSDRAFT_1044335"/>
<feature type="chain" id="PRO_5011109375" description="pectinesterase" evidence="6">
    <location>
        <begin position="18"/>
        <end position="391"/>
    </location>
</feature>
<dbReference type="Gene3D" id="2.160.20.10">
    <property type="entry name" value="Single-stranded right-handed beta-helix, Pectin lyase-like"/>
    <property type="match status" value="1"/>
</dbReference>
<protein>
    <recommendedName>
        <fullName evidence="3">pectinesterase</fullName>
        <ecNumber evidence="3">3.1.1.11</ecNumber>
    </recommendedName>
</protein>
<keyword evidence="6" id="KW-0732">Signal</keyword>
<dbReference type="HOGENOM" id="CLU_012243_2_0_1"/>
<evidence type="ECO:0000256" key="2">
    <source>
        <dbReference type="ARBA" id="ARBA00008891"/>
    </source>
</evidence>
<dbReference type="EMBL" id="KL198010">
    <property type="protein sequence ID" value="KDQ25511.1"/>
    <property type="molecule type" value="Genomic_DNA"/>
</dbReference>
<dbReference type="Pfam" id="PF01095">
    <property type="entry name" value="Pectinesterase"/>
    <property type="match status" value="1"/>
</dbReference>
<evidence type="ECO:0000256" key="5">
    <source>
        <dbReference type="ARBA" id="ARBA00023085"/>
    </source>
</evidence>
<dbReference type="SUPFAM" id="SSF51126">
    <property type="entry name" value="Pectin lyase-like"/>
    <property type="match status" value="1"/>
</dbReference>
<dbReference type="OrthoDB" id="2019149at2759"/>
<dbReference type="PANTHER" id="PTHR31321:SF137">
    <property type="entry name" value="PECTIN METHYL ESTERASE (EUROFUNG)"/>
    <property type="match status" value="1"/>
</dbReference>
<gene>
    <name evidence="8" type="ORF">PLEOSDRAFT_1044335</name>
</gene>
<dbReference type="PANTHER" id="PTHR31321">
    <property type="entry name" value="ACYL-COA THIOESTER HYDROLASE YBHC-RELATED"/>
    <property type="match status" value="1"/>
</dbReference>
<keyword evidence="5" id="KW-0063">Aspartyl esterase</keyword>
<reference evidence="9" key="1">
    <citation type="journal article" date="2014" name="Proc. Natl. Acad. Sci. U.S.A.">
        <title>Extensive sampling of basidiomycete genomes demonstrates inadequacy of the white-rot/brown-rot paradigm for wood decay fungi.</title>
        <authorList>
            <person name="Riley R."/>
            <person name="Salamov A.A."/>
            <person name="Brown D.W."/>
            <person name="Nagy L.G."/>
            <person name="Floudas D."/>
            <person name="Held B.W."/>
            <person name="Levasseur A."/>
            <person name="Lombard V."/>
            <person name="Morin E."/>
            <person name="Otillar R."/>
            <person name="Lindquist E.A."/>
            <person name="Sun H."/>
            <person name="LaButti K.M."/>
            <person name="Schmutz J."/>
            <person name="Jabbour D."/>
            <person name="Luo H."/>
            <person name="Baker S.E."/>
            <person name="Pisabarro A.G."/>
            <person name="Walton J.D."/>
            <person name="Blanchette R.A."/>
            <person name="Henrissat B."/>
            <person name="Martin F."/>
            <person name="Cullen D."/>
            <person name="Hibbett D.S."/>
            <person name="Grigoriev I.V."/>
        </authorList>
    </citation>
    <scope>NUCLEOTIDE SEQUENCE [LARGE SCALE GENOMIC DNA]</scope>
    <source>
        <strain evidence="9">PC15</strain>
    </source>
</reference>
<dbReference type="InterPro" id="IPR012334">
    <property type="entry name" value="Pectin_lyas_fold"/>
</dbReference>
<keyword evidence="4" id="KW-0378">Hydrolase</keyword>
<evidence type="ECO:0000313" key="8">
    <source>
        <dbReference type="EMBL" id="KDQ25511.1"/>
    </source>
</evidence>
<organism evidence="8 9">
    <name type="scientific">Pleurotus ostreatus (strain PC15)</name>
    <name type="common">Oyster mushroom</name>
    <dbReference type="NCBI Taxonomy" id="1137138"/>
    <lineage>
        <taxon>Eukaryota</taxon>
        <taxon>Fungi</taxon>
        <taxon>Dikarya</taxon>
        <taxon>Basidiomycota</taxon>
        <taxon>Agaricomycotina</taxon>
        <taxon>Agaricomycetes</taxon>
        <taxon>Agaricomycetidae</taxon>
        <taxon>Agaricales</taxon>
        <taxon>Pleurotineae</taxon>
        <taxon>Pleurotaceae</taxon>
        <taxon>Pleurotus</taxon>
    </lineage>
</organism>
<proteinExistence type="inferred from homology"/>
<accession>A0A067NPE5</accession>
<dbReference type="AlphaFoldDB" id="A0A067NPE5"/>
<evidence type="ECO:0000313" key="9">
    <source>
        <dbReference type="Proteomes" id="UP000027073"/>
    </source>
</evidence>
<feature type="domain" description="Pectinesterase catalytic" evidence="7">
    <location>
        <begin position="161"/>
        <end position="366"/>
    </location>
</feature>
<evidence type="ECO:0000259" key="7">
    <source>
        <dbReference type="Pfam" id="PF01095"/>
    </source>
</evidence>
<sequence length="391" mass="42260">MLCFAIAVAALSPQLFSCQVQKPTGVSPLEGCPSDTIFVSQNRADPFAQFHGIQDAIRALPDSGSFVILVGAGEYHETINITRRGPLTLAGQIAAEASLPSTRTANISESNLVQIWDNKFVVPGMDDADSAVLSVAPSRDAALIGAGPTGAPLQPLSGNTDFKAYNIDFQNRAANFSISQALVTDISYANASFYGCSFASYQDTWYTGRNASTYVVDSVIFGQTDYLFGIGTAWFEDVVLANRACGGGIVAWKGTNQTDAPGNRYGAYVSNSRIARSPDANTTVVTADRCFLGRPWNDLATTVFLRTNMDDSIRPEGWTPFNSDRPTIMNTTFYAEYKSSGAGGDTSHRIPLEHLLSDEEARKFTIPLVFGERQPSWIDFSYIHGDTPATM</sequence>
<dbReference type="Proteomes" id="UP000027073">
    <property type="component" value="Unassembled WGS sequence"/>
</dbReference>